<dbReference type="PATRIC" id="fig|882211.3.peg.145"/>
<name>A0A0J6J9X6_PSEDM</name>
<keyword evidence="2" id="KW-1185">Reference proteome</keyword>
<dbReference type="EMBL" id="FNUD01000002">
    <property type="protein sequence ID" value="SEE93398.1"/>
    <property type="molecule type" value="Genomic_DNA"/>
</dbReference>
<proteinExistence type="predicted"/>
<protein>
    <submittedName>
        <fullName evidence="1">Uncharacterized protein</fullName>
    </submittedName>
</protein>
<evidence type="ECO:0000313" key="2">
    <source>
        <dbReference type="Proteomes" id="UP000183613"/>
    </source>
</evidence>
<dbReference type="OrthoDB" id="7005654at2"/>
<comment type="caution">
    <text evidence="1">The sequence shown here is derived from an EMBL/GenBank/DDBJ whole genome shotgun (WGS) entry which is preliminary data.</text>
</comment>
<dbReference type="Proteomes" id="UP000183613">
    <property type="component" value="Unassembled WGS sequence"/>
</dbReference>
<dbReference type="RefSeq" id="WP_048358118.1">
    <property type="nucleotide sequence ID" value="NZ_FNUD01000002.1"/>
</dbReference>
<gene>
    <name evidence="1" type="ORF">SAMN04489800_2925</name>
</gene>
<accession>A0A0J6J9X6</accession>
<organism evidence="1 2">
    <name type="scientific">Pseudomonas deceptionensis</name>
    <dbReference type="NCBI Taxonomy" id="882211"/>
    <lineage>
        <taxon>Bacteria</taxon>
        <taxon>Pseudomonadati</taxon>
        <taxon>Pseudomonadota</taxon>
        <taxon>Gammaproteobacteria</taxon>
        <taxon>Pseudomonadales</taxon>
        <taxon>Pseudomonadaceae</taxon>
        <taxon>Pseudomonas</taxon>
    </lineage>
</organism>
<dbReference type="AlphaFoldDB" id="A0A0J6J9X6"/>
<sequence length="175" mass="18668">MTELSDRQRAAIEMLETAARTAHDIVHQPAEVVVETGSGPSPTFLALAKMITDLTGGLLLPRKQAIQSAGAALALDVAYTNGVSFFDVTLDKPQCALSFLNTDVPPGYTWSFTVRLRQGTGANKVTFPASVHWSSKRPPVLAYEAGAADVLTFMSDGNGWLGFHDGSWFDASVPA</sequence>
<evidence type="ECO:0000313" key="1">
    <source>
        <dbReference type="EMBL" id="SEE93398.1"/>
    </source>
</evidence>
<reference evidence="1" key="1">
    <citation type="submission" date="2016-10" db="EMBL/GenBank/DDBJ databases">
        <authorList>
            <person name="Varghese N."/>
            <person name="Submissions S."/>
        </authorList>
    </citation>
    <scope>NUCLEOTIDE SEQUENCE [LARGE SCALE GENOMIC DNA]</scope>
    <source>
        <strain evidence="1">LMG 25555</strain>
    </source>
</reference>